<name>A0A6J4JJQ6_9BACT</name>
<reference evidence="1" key="1">
    <citation type="submission" date="2020-02" db="EMBL/GenBank/DDBJ databases">
        <authorList>
            <person name="Meier V. D."/>
        </authorList>
    </citation>
    <scope>NUCLEOTIDE SEQUENCE</scope>
    <source>
        <strain evidence="1">AVDCRST_MAG63</strain>
    </source>
</reference>
<dbReference type="AlphaFoldDB" id="A0A6J4JJQ6"/>
<gene>
    <name evidence="1" type="ORF">AVDCRST_MAG63-3398</name>
</gene>
<evidence type="ECO:0000313" key="1">
    <source>
        <dbReference type="EMBL" id="CAA9278855.1"/>
    </source>
</evidence>
<dbReference type="EMBL" id="CADCTO010000449">
    <property type="protein sequence ID" value="CAA9278855.1"/>
    <property type="molecule type" value="Genomic_DNA"/>
</dbReference>
<evidence type="ECO:0008006" key="2">
    <source>
        <dbReference type="Google" id="ProtNLM"/>
    </source>
</evidence>
<dbReference type="InterPro" id="IPR011659">
    <property type="entry name" value="WD40"/>
</dbReference>
<dbReference type="InterPro" id="IPR011042">
    <property type="entry name" value="6-blade_b-propeller_TolB-like"/>
</dbReference>
<sequence>MSAYAAANQPDTGAIRHVLDDPPPFHSKLLEYGERPYWSPDGSRIVFVERNYGDIAEMDFATRRVRRLTHGLGDHHTFLRVLFMHNGDYILIGPKEFKDRDTSRHVESEMWWMDREAKRPPVPLGRRFFEGMGVSWIAPRITYAVSGRNDPSLGAPDVFECHVTELVYEDGVAQLGPDRVIYRAESGSGHAPEPQDFRHEDTEVIMAEYLRRPLRTDESPRCTVKGVEVATGRVRTYIAERPVHNECEGIFPDNEHSCLESSVDEYEGGPQPTDLWKLKLDGSGRRVRMTRMCDYRPWRATNSNVSPDGRWLAFMVNRQGDEPGYGRGLGLLDLAAWEASLAGHAWETAPVEEGW</sequence>
<organism evidence="1">
    <name type="scientific">uncultured Armatimonadetes bacterium</name>
    <dbReference type="NCBI Taxonomy" id="157466"/>
    <lineage>
        <taxon>Bacteria</taxon>
        <taxon>Bacillati</taxon>
        <taxon>Armatimonadota</taxon>
        <taxon>environmental samples</taxon>
    </lineage>
</organism>
<dbReference type="SUPFAM" id="SSF82171">
    <property type="entry name" value="DPP6 N-terminal domain-like"/>
    <property type="match status" value="1"/>
</dbReference>
<protein>
    <recommendedName>
        <fullName evidence="2">TolB protein, periplasmic protein involved in the tonb-independent uptake of group A colicins</fullName>
    </recommendedName>
</protein>
<accession>A0A6J4JJQ6</accession>
<dbReference type="Pfam" id="PF07676">
    <property type="entry name" value="PD40"/>
    <property type="match status" value="2"/>
</dbReference>
<proteinExistence type="predicted"/>
<dbReference type="Gene3D" id="2.120.10.30">
    <property type="entry name" value="TolB, C-terminal domain"/>
    <property type="match status" value="1"/>
</dbReference>